<dbReference type="eggNOG" id="arCOG05475">
    <property type="taxonomic scope" value="Archaea"/>
</dbReference>
<evidence type="ECO:0000313" key="3">
    <source>
        <dbReference type="Proteomes" id="UP000000641"/>
    </source>
</evidence>
<dbReference type="RefSeq" id="WP_011752585.1">
    <property type="nucleotide sequence ID" value="NC_008698.1"/>
</dbReference>
<keyword evidence="1" id="KW-0812">Transmembrane</keyword>
<protein>
    <submittedName>
        <fullName evidence="2">Uncharacterized protein</fullName>
    </submittedName>
</protein>
<dbReference type="Proteomes" id="UP000000641">
    <property type="component" value="Chromosome"/>
</dbReference>
<keyword evidence="1" id="KW-0472">Membrane</keyword>
<organism evidence="2 3">
    <name type="scientific">Thermofilum pendens (strain DSM 2475 / Hrk 5)</name>
    <dbReference type="NCBI Taxonomy" id="368408"/>
    <lineage>
        <taxon>Archaea</taxon>
        <taxon>Thermoproteota</taxon>
        <taxon>Thermoprotei</taxon>
        <taxon>Thermofilales</taxon>
        <taxon>Thermofilaceae</taxon>
        <taxon>Thermofilum</taxon>
    </lineage>
</organism>
<accession>A1RYP0</accession>
<dbReference type="KEGG" id="tpe:Tpen_0919"/>
<gene>
    <name evidence="2" type="ordered locus">Tpen_0919</name>
</gene>
<reference evidence="3" key="1">
    <citation type="journal article" date="2008" name="J. Bacteriol.">
        <title>Genome sequence of Thermofilum pendens reveals an exceptional loss of biosynthetic pathways without genome reduction.</title>
        <authorList>
            <person name="Anderson I."/>
            <person name="Rodriguez J."/>
            <person name="Susanti D."/>
            <person name="Porat I."/>
            <person name="Reich C."/>
            <person name="Ulrich L.E."/>
            <person name="Elkins J.G."/>
            <person name="Mavromatis K."/>
            <person name="Lykidis A."/>
            <person name="Kim E."/>
            <person name="Thompson L.S."/>
            <person name="Nolan M."/>
            <person name="Land M."/>
            <person name="Copeland A."/>
            <person name="Lapidus A."/>
            <person name="Lucas S."/>
            <person name="Detter C."/>
            <person name="Zhulin I.B."/>
            <person name="Olsen G.J."/>
            <person name="Whitman W."/>
            <person name="Mukhopadhyay B."/>
            <person name="Bristow J."/>
            <person name="Kyrpides N."/>
        </authorList>
    </citation>
    <scope>NUCLEOTIDE SEQUENCE [LARGE SCALE GENOMIC DNA]</scope>
    <source>
        <strain evidence="3">DSM 2475 / Hrk 5</strain>
    </source>
</reference>
<proteinExistence type="predicted"/>
<dbReference type="STRING" id="368408.Tpen_0919"/>
<dbReference type="EnsemblBacteria" id="ABL78320">
    <property type="protein sequence ID" value="ABL78320"/>
    <property type="gene ID" value="Tpen_0919"/>
</dbReference>
<evidence type="ECO:0000313" key="2">
    <source>
        <dbReference type="EMBL" id="ABL78320.1"/>
    </source>
</evidence>
<dbReference type="EMBL" id="CP000505">
    <property type="protein sequence ID" value="ABL78320.1"/>
    <property type="molecule type" value="Genomic_DNA"/>
</dbReference>
<keyword evidence="1" id="KW-1133">Transmembrane helix</keyword>
<feature type="transmembrane region" description="Helical" evidence="1">
    <location>
        <begin position="7"/>
        <end position="25"/>
    </location>
</feature>
<dbReference type="OrthoDB" id="30933at2157"/>
<evidence type="ECO:0000256" key="1">
    <source>
        <dbReference type="SAM" id="Phobius"/>
    </source>
</evidence>
<sequence>MEATLEYLALGVLIVLLIAVAYGMASTSMNTLGTVYEEQLFTVAERVMDKIVLTPGYPADWGTNISVTPDTLTDFGLALAGTRTPYVVDPDKVMRLANLSTLPNPLLLNASRLAQLLGLSENYGFRLRMRPMLVVSVKPVAYRQFGNWNFSSIFQVNVTNYYGLGIPNANVTGMYVIVRVNPGNGEVEKKQVFAKSNLTGPLGTCTLDYRSELSNYFNKQRTDRWFFAFLILRAEWQGFVSVAGYAPTAQRGVPVEGYIIGKYIFVDRTIEVGKTSGAVHVKDELLQAVPEYQNLLNFTTVVWCRDSTGNFRNDDPLCNNAGKVLPSAKQWYLVGYVKYVEPLSSHIFVFAQFRGSPVVIVVNRIPSIDISYGGSKAQPANSVTLGPRICTIYSYPYVVELTIWRRVEGFP</sequence>
<dbReference type="GeneID" id="4600815"/>
<name>A1RYP0_THEPD</name>
<dbReference type="AlphaFoldDB" id="A1RYP0"/>
<dbReference type="HOGENOM" id="CLU_668387_0_0_2"/>
<keyword evidence="3" id="KW-1185">Reference proteome</keyword>